<dbReference type="InterPro" id="IPR029016">
    <property type="entry name" value="GAF-like_dom_sf"/>
</dbReference>
<dbReference type="InterPro" id="IPR027417">
    <property type="entry name" value="P-loop_NTPase"/>
</dbReference>
<evidence type="ECO:0000313" key="10">
    <source>
        <dbReference type="Proteomes" id="UP000533469"/>
    </source>
</evidence>
<organism evidence="9 10">
    <name type="scientific">Ancylobacter tetraedralis</name>
    <dbReference type="NCBI Taxonomy" id="217068"/>
    <lineage>
        <taxon>Bacteria</taxon>
        <taxon>Pseudomonadati</taxon>
        <taxon>Pseudomonadota</taxon>
        <taxon>Alphaproteobacteria</taxon>
        <taxon>Hyphomicrobiales</taxon>
        <taxon>Xanthobacteraceae</taxon>
        <taxon>Ancylobacter</taxon>
    </lineage>
</organism>
<keyword evidence="5" id="KW-0238">DNA-binding</keyword>
<dbReference type="InterPro" id="IPR003018">
    <property type="entry name" value="GAF"/>
</dbReference>
<keyword evidence="7" id="KW-0804">Transcription</keyword>
<dbReference type="GO" id="GO:0000160">
    <property type="term" value="P:phosphorelay signal transduction system"/>
    <property type="evidence" value="ECO:0007669"/>
    <property type="project" value="UniProtKB-KW"/>
</dbReference>
<sequence length="624" mass="68094">MRADATPRAVSVARRQFFDHGRPPQSLIAEPILRSWRRCADRGLDNHSLPSLVPLTEGELREASERNERLRRLSRPEIESLYAEAMQTGCVVILTDPNGLILDSRGNAGFASRAAQVALRPGVSWSENATGTNAVGTALLECRPIAVHGGEHYLDPHGILSCSAAPIMDPYGRAVGVLDLSGPAAVDHRHALGLVRLAAEQIEHRFFDEGFADMRVLRVGDDRALLGTPREGVLVFDGDRLVAANRHALGLLHMDWSALGRLRADELVERLPEGGQVARLEAAGGRALFARLDGERRVAALRPAPPRPAGPFGDLVLREEDEKALARAIKMIVAGVPVLVQGETGTGKEMAAREIHRKGPRASGPFVAVNCAAIPETLIEAELFGYEEGAFTGARRNGRKGLLREADGGVLFLDEIGDMPLALQSRLLRVLQDHEVQPLGGGKPVRVDFALICATHRNLKERVEAQTFRSDLYFRIAHFTLDLPAVRQLGDRLPAVRELWSRVAHDRGLMLSPACERHLADYHWPGNFRQLVGTLRMLAALAEPDRPVEADMLPPDIRAATPEPCQIILHDSSAPSRPEGGMSLDALTVEAMRRTLDSCGGNVSQAAKRLGINRSTLYRRLLNA</sequence>
<dbReference type="CDD" id="cd00009">
    <property type="entry name" value="AAA"/>
    <property type="match status" value="1"/>
</dbReference>
<evidence type="ECO:0000256" key="7">
    <source>
        <dbReference type="ARBA" id="ARBA00023163"/>
    </source>
</evidence>
<dbReference type="PROSITE" id="PS50045">
    <property type="entry name" value="SIGMA54_INTERACT_4"/>
    <property type="match status" value="1"/>
</dbReference>
<dbReference type="Pfam" id="PF01590">
    <property type="entry name" value="GAF"/>
    <property type="match status" value="1"/>
</dbReference>
<protein>
    <submittedName>
        <fullName evidence="9">Transcriptional regulator of acetoin/glycerol metabolism</fullName>
    </submittedName>
</protein>
<evidence type="ECO:0000256" key="3">
    <source>
        <dbReference type="ARBA" id="ARBA00023012"/>
    </source>
</evidence>
<keyword evidence="2" id="KW-0067">ATP-binding</keyword>
<evidence type="ECO:0000256" key="5">
    <source>
        <dbReference type="ARBA" id="ARBA00023125"/>
    </source>
</evidence>
<dbReference type="Gene3D" id="3.30.450.40">
    <property type="match status" value="1"/>
</dbReference>
<dbReference type="GO" id="GO:0005524">
    <property type="term" value="F:ATP binding"/>
    <property type="evidence" value="ECO:0007669"/>
    <property type="project" value="UniProtKB-KW"/>
</dbReference>
<dbReference type="PRINTS" id="PR01590">
    <property type="entry name" value="HTHFIS"/>
</dbReference>
<evidence type="ECO:0000256" key="6">
    <source>
        <dbReference type="ARBA" id="ARBA00023159"/>
    </source>
</evidence>
<name>A0A839ZAX4_9HYPH</name>
<dbReference type="InterPro" id="IPR009057">
    <property type="entry name" value="Homeodomain-like_sf"/>
</dbReference>
<dbReference type="Gene3D" id="1.10.10.60">
    <property type="entry name" value="Homeodomain-like"/>
    <property type="match status" value="1"/>
</dbReference>
<dbReference type="InterPro" id="IPR002197">
    <property type="entry name" value="HTH_Fis"/>
</dbReference>
<dbReference type="PANTHER" id="PTHR32071">
    <property type="entry name" value="TRANSCRIPTIONAL REGULATORY PROTEIN"/>
    <property type="match status" value="1"/>
</dbReference>
<dbReference type="Gene3D" id="3.40.50.300">
    <property type="entry name" value="P-loop containing nucleotide triphosphate hydrolases"/>
    <property type="match status" value="1"/>
</dbReference>
<dbReference type="SMART" id="SM00382">
    <property type="entry name" value="AAA"/>
    <property type="match status" value="1"/>
</dbReference>
<dbReference type="GO" id="GO:0043565">
    <property type="term" value="F:sequence-specific DNA binding"/>
    <property type="evidence" value="ECO:0007669"/>
    <property type="project" value="InterPro"/>
</dbReference>
<dbReference type="FunFam" id="3.40.50.300:FF:000006">
    <property type="entry name" value="DNA-binding transcriptional regulator NtrC"/>
    <property type="match status" value="1"/>
</dbReference>
<dbReference type="Pfam" id="PF25601">
    <property type="entry name" value="AAA_lid_14"/>
    <property type="match status" value="1"/>
</dbReference>
<evidence type="ECO:0000256" key="1">
    <source>
        <dbReference type="ARBA" id="ARBA00022741"/>
    </source>
</evidence>
<dbReference type="AlphaFoldDB" id="A0A839ZAX4"/>
<dbReference type="RefSeq" id="WP_183190082.1">
    <property type="nucleotide sequence ID" value="NZ_JACICD010000004.1"/>
</dbReference>
<feature type="domain" description="Sigma-54 factor interaction" evidence="8">
    <location>
        <begin position="323"/>
        <end position="540"/>
    </location>
</feature>
<dbReference type="Pfam" id="PF02954">
    <property type="entry name" value="HTH_8"/>
    <property type="match status" value="1"/>
</dbReference>
<dbReference type="SUPFAM" id="SSF52540">
    <property type="entry name" value="P-loop containing nucleoside triphosphate hydrolases"/>
    <property type="match status" value="1"/>
</dbReference>
<keyword evidence="3" id="KW-0902">Two-component regulatory system</keyword>
<comment type="caution">
    <text evidence="9">The sequence shown here is derived from an EMBL/GenBank/DDBJ whole genome shotgun (WGS) entry which is preliminary data.</text>
</comment>
<evidence type="ECO:0000256" key="2">
    <source>
        <dbReference type="ARBA" id="ARBA00022840"/>
    </source>
</evidence>
<keyword evidence="1" id="KW-0547">Nucleotide-binding</keyword>
<keyword evidence="10" id="KW-1185">Reference proteome</keyword>
<dbReference type="EMBL" id="JACICD010000004">
    <property type="protein sequence ID" value="MBB3771923.1"/>
    <property type="molecule type" value="Genomic_DNA"/>
</dbReference>
<dbReference type="Pfam" id="PF00158">
    <property type="entry name" value="Sigma54_activat"/>
    <property type="match status" value="1"/>
</dbReference>
<evidence type="ECO:0000313" key="9">
    <source>
        <dbReference type="EMBL" id="MBB3771923.1"/>
    </source>
</evidence>
<keyword evidence="6" id="KW-0010">Activator</keyword>
<dbReference type="InterPro" id="IPR002078">
    <property type="entry name" value="Sigma_54_int"/>
</dbReference>
<dbReference type="GO" id="GO:0006355">
    <property type="term" value="P:regulation of DNA-templated transcription"/>
    <property type="evidence" value="ECO:0007669"/>
    <property type="project" value="InterPro"/>
</dbReference>
<reference evidence="9 10" key="1">
    <citation type="submission" date="2020-08" db="EMBL/GenBank/DDBJ databases">
        <title>Genomic Encyclopedia of Type Strains, Phase IV (KMG-IV): sequencing the most valuable type-strain genomes for metagenomic binning, comparative biology and taxonomic classification.</title>
        <authorList>
            <person name="Goeker M."/>
        </authorList>
    </citation>
    <scope>NUCLEOTIDE SEQUENCE [LARGE SCALE GENOMIC DNA]</scope>
    <source>
        <strain evidence="9 10">DSM 5895</strain>
    </source>
</reference>
<dbReference type="SUPFAM" id="SSF46689">
    <property type="entry name" value="Homeodomain-like"/>
    <property type="match status" value="1"/>
</dbReference>
<accession>A0A839ZAX4</accession>
<dbReference type="PANTHER" id="PTHR32071:SF77">
    <property type="entry name" value="TRANSCRIPTIONAL REGULATORY PROTEIN"/>
    <property type="match status" value="1"/>
</dbReference>
<proteinExistence type="predicted"/>
<dbReference type="Proteomes" id="UP000533469">
    <property type="component" value="Unassembled WGS sequence"/>
</dbReference>
<evidence type="ECO:0000256" key="4">
    <source>
        <dbReference type="ARBA" id="ARBA00023015"/>
    </source>
</evidence>
<evidence type="ECO:0000259" key="8">
    <source>
        <dbReference type="PROSITE" id="PS50045"/>
    </source>
</evidence>
<dbReference type="SUPFAM" id="SSF55781">
    <property type="entry name" value="GAF domain-like"/>
    <property type="match status" value="1"/>
</dbReference>
<dbReference type="Gene3D" id="1.10.8.60">
    <property type="match status" value="1"/>
</dbReference>
<dbReference type="InterPro" id="IPR058031">
    <property type="entry name" value="AAA_lid_NorR"/>
</dbReference>
<keyword evidence="4" id="KW-0805">Transcription regulation</keyword>
<gene>
    <name evidence="9" type="ORF">FHS55_002532</name>
</gene>
<dbReference type="InterPro" id="IPR003593">
    <property type="entry name" value="AAA+_ATPase"/>
</dbReference>